<organism evidence="3 4">
    <name type="scientific">Ceratodon purpureus</name>
    <name type="common">Fire moss</name>
    <name type="synonym">Dicranum purpureum</name>
    <dbReference type="NCBI Taxonomy" id="3225"/>
    <lineage>
        <taxon>Eukaryota</taxon>
        <taxon>Viridiplantae</taxon>
        <taxon>Streptophyta</taxon>
        <taxon>Embryophyta</taxon>
        <taxon>Bryophyta</taxon>
        <taxon>Bryophytina</taxon>
        <taxon>Bryopsida</taxon>
        <taxon>Dicranidae</taxon>
        <taxon>Pseudoditrichales</taxon>
        <taxon>Ditrichaceae</taxon>
        <taxon>Ceratodon</taxon>
    </lineage>
</organism>
<name>A0A8T0HG97_CERPU</name>
<keyword evidence="2" id="KW-0472">Membrane</keyword>
<dbReference type="EMBL" id="CM026427">
    <property type="protein sequence ID" value="KAG0570653.1"/>
    <property type="molecule type" value="Genomic_DNA"/>
</dbReference>
<evidence type="ECO:0000256" key="2">
    <source>
        <dbReference type="SAM" id="Phobius"/>
    </source>
</evidence>
<keyword evidence="2" id="KW-1133">Transmembrane helix</keyword>
<dbReference type="Proteomes" id="UP000822688">
    <property type="component" value="Chromosome 6"/>
</dbReference>
<keyword evidence="4" id="KW-1185">Reference proteome</keyword>
<feature type="region of interest" description="Disordered" evidence="1">
    <location>
        <begin position="1"/>
        <end position="33"/>
    </location>
</feature>
<feature type="compositionally biased region" description="Basic and acidic residues" evidence="1">
    <location>
        <begin position="1"/>
        <end position="13"/>
    </location>
</feature>
<comment type="caution">
    <text evidence="3">The sequence shown here is derived from an EMBL/GenBank/DDBJ whole genome shotgun (WGS) entry which is preliminary data.</text>
</comment>
<keyword evidence="2" id="KW-0812">Transmembrane</keyword>
<reference evidence="3 4" key="1">
    <citation type="submission" date="2020-06" db="EMBL/GenBank/DDBJ databases">
        <title>WGS assembly of Ceratodon purpureus strain R40.</title>
        <authorList>
            <person name="Carey S.B."/>
            <person name="Jenkins J."/>
            <person name="Shu S."/>
            <person name="Lovell J.T."/>
            <person name="Sreedasyam A."/>
            <person name="Maumus F."/>
            <person name="Tiley G.P."/>
            <person name="Fernandez-Pozo N."/>
            <person name="Barry K."/>
            <person name="Chen C."/>
            <person name="Wang M."/>
            <person name="Lipzen A."/>
            <person name="Daum C."/>
            <person name="Saski C.A."/>
            <person name="Payton A.C."/>
            <person name="Mcbreen J.C."/>
            <person name="Conrad R.E."/>
            <person name="Kollar L.M."/>
            <person name="Olsson S."/>
            <person name="Huttunen S."/>
            <person name="Landis J.B."/>
            <person name="Wickett N.J."/>
            <person name="Johnson M.G."/>
            <person name="Rensing S.A."/>
            <person name="Grimwood J."/>
            <person name="Schmutz J."/>
            <person name="Mcdaniel S.F."/>
        </authorList>
    </citation>
    <scope>NUCLEOTIDE SEQUENCE [LARGE SCALE GENOMIC DNA]</scope>
    <source>
        <strain evidence="3 4">R40</strain>
    </source>
</reference>
<protein>
    <submittedName>
        <fullName evidence="3">Uncharacterized protein</fullName>
    </submittedName>
</protein>
<dbReference type="AlphaFoldDB" id="A0A8T0HG97"/>
<proteinExistence type="predicted"/>
<evidence type="ECO:0000313" key="4">
    <source>
        <dbReference type="Proteomes" id="UP000822688"/>
    </source>
</evidence>
<sequence length="142" mass="16861">MPFKDDSPFEKRTGKLNMDSDNGKEIQKPLLEPEGDVHTEGQIVYGDTVESEKEDHLHTPLVKHVHFSESLQRVLEKKEWDEEMGLNKDDDEEEEEEESTWEEFWEWVKAETKCYANYICPVVLVNACILFVIIYYFWSRKN</sequence>
<feature type="transmembrane region" description="Helical" evidence="2">
    <location>
        <begin position="115"/>
        <end position="138"/>
    </location>
</feature>
<gene>
    <name evidence="3" type="ORF">KC19_6G177900</name>
</gene>
<evidence type="ECO:0000256" key="1">
    <source>
        <dbReference type="SAM" id="MobiDB-lite"/>
    </source>
</evidence>
<evidence type="ECO:0000313" key="3">
    <source>
        <dbReference type="EMBL" id="KAG0570653.1"/>
    </source>
</evidence>
<accession>A0A8T0HG97</accession>